<feature type="transmembrane region" description="Helical" evidence="12">
    <location>
        <begin position="71"/>
        <end position="91"/>
    </location>
</feature>
<feature type="coiled-coil region" evidence="11">
    <location>
        <begin position="202"/>
        <end position="242"/>
    </location>
</feature>
<feature type="transmembrane region" description="Helical" evidence="12">
    <location>
        <begin position="111"/>
        <end position="134"/>
    </location>
</feature>
<evidence type="ECO:0000256" key="6">
    <source>
        <dbReference type="ARBA" id="ARBA00022989"/>
    </source>
</evidence>
<dbReference type="Proteomes" id="UP001211065">
    <property type="component" value="Unassembled WGS sequence"/>
</dbReference>
<evidence type="ECO:0000256" key="12">
    <source>
        <dbReference type="SAM" id="Phobius"/>
    </source>
</evidence>
<keyword evidence="3 10" id="KW-0808">Transferase</keyword>
<keyword evidence="11" id="KW-0175">Coiled coil</keyword>
<evidence type="ECO:0000256" key="3">
    <source>
        <dbReference type="ARBA" id="ARBA00022679"/>
    </source>
</evidence>
<dbReference type="GO" id="GO:0008204">
    <property type="term" value="P:ergosterol metabolic process"/>
    <property type="evidence" value="ECO:0007669"/>
    <property type="project" value="TreeGrafter"/>
</dbReference>
<dbReference type="GO" id="GO:0005789">
    <property type="term" value="C:endoplasmic reticulum membrane"/>
    <property type="evidence" value="ECO:0007669"/>
    <property type="project" value="UniProtKB-SubCell"/>
</dbReference>
<feature type="transmembrane region" description="Helical" evidence="12">
    <location>
        <begin position="401"/>
        <end position="419"/>
    </location>
</feature>
<evidence type="ECO:0000256" key="4">
    <source>
        <dbReference type="ARBA" id="ARBA00022692"/>
    </source>
</evidence>
<evidence type="ECO:0000256" key="5">
    <source>
        <dbReference type="ARBA" id="ARBA00022824"/>
    </source>
</evidence>
<comment type="caution">
    <text evidence="13">The sequence shown here is derived from an EMBL/GenBank/DDBJ whole genome shotgun (WGS) entry which is preliminary data.</text>
</comment>
<evidence type="ECO:0000313" key="14">
    <source>
        <dbReference type="Proteomes" id="UP001211065"/>
    </source>
</evidence>
<gene>
    <name evidence="13" type="ORF">HK099_004546</name>
</gene>
<dbReference type="PANTHER" id="PTHR10408:SF9">
    <property type="entry name" value="STEROL O-ACYLTRANSFERASE 2-RELATED"/>
    <property type="match status" value="1"/>
</dbReference>
<proteinExistence type="inferred from homology"/>
<dbReference type="GO" id="GO:0034737">
    <property type="term" value="F:ergosterol O-acyltransferase activity"/>
    <property type="evidence" value="ECO:0007669"/>
    <property type="project" value="TreeGrafter"/>
</dbReference>
<dbReference type="InterPro" id="IPR004299">
    <property type="entry name" value="MBOAT_fam"/>
</dbReference>
<sequence length="422" mass="49756">MTLTKSPVTKTRQADLVTSDSDSVNSGFDSNASNVKRQKNPIKVKKMKFIARSSRLDSEVLNKEDNSFRGFFTFFWISLVYYVLFTCYKSYKSQGIIFSLSFFFHMTTDGLNLFTLDMMMVISCFVVVFLQKLINYGLIPLELSIIVHTVYIRDWPWVQSGFFVMHSMAMLMKQHSYLSVNREMKQKLTLKLLKEKLKFTLISELKNNSDILETTTENLKLKAEIDEKIVVLEEEIDDLMVDLKNNNTMFPANVTLFNFLDFLLIPTLVYEIEYPRTKRPFYFLEKVFAIFGSFFLLYLTAQQYILPTLEEIPKLEFIETLFQLLFPFLICWFMIFFIIFEGICNAFAELTLFADRDFYDDWWNSTSFEEFARKWNKPVHEFLLLPLIYLSKLSAVREQKLLGNVVFWFCMLLVSLLYGHCS</sequence>
<dbReference type="AlphaFoldDB" id="A0AAD5U1T2"/>
<evidence type="ECO:0000256" key="8">
    <source>
        <dbReference type="ARBA" id="ARBA00023315"/>
    </source>
</evidence>
<dbReference type="InterPro" id="IPR014371">
    <property type="entry name" value="Oat_ACAT_DAG_ARE"/>
</dbReference>
<dbReference type="Pfam" id="PF03062">
    <property type="entry name" value="MBOAT"/>
    <property type="match status" value="1"/>
</dbReference>
<keyword evidence="8 10" id="KW-0012">Acyltransferase</keyword>
<keyword evidence="14" id="KW-1185">Reference proteome</keyword>
<comment type="subcellular location">
    <subcellularLocation>
        <location evidence="1 10">Endoplasmic reticulum membrane</location>
        <topology evidence="1 10">Multi-pass membrane protein</topology>
    </subcellularLocation>
</comment>
<evidence type="ECO:0000256" key="2">
    <source>
        <dbReference type="ARBA" id="ARBA00009010"/>
    </source>
</evidence>
<keyword evidence="5 10" id="KW-0256">Endoplasmic reticulum</keyword>
<evidence type="ECO:0000256" key="11">
    <source>
        <dbReference type="SAM" id="Coils"/>
    </source>
</evidence>
<dbReference type="PANTHER" id="PTHR10408">
    <property type="entry name" value="STEROL O-ACYLTRANSFERASE"/>
    <property type="match status" value="1"/>
</dbReference>
<dbReference type="PIRSF" id="PIRSF000439">
    <property type="entry name" value="Oat_ACAT_DAG_ARE"/>
    <property type="match status" value="1"/>
</dbReference>
<evidence type="ECO:0000313" key="13">
    <source>
        <dbReference type="EMBL" id="KAJ3219885.1"/>
    </source>
</evidence>
<evidence type="ECO:0000256" key="10">
    <source>
        <dbReference type="PIRNR" id="PIRNR000439"/>
    </source>
</evidence>
<accession>A0AAD5U1T2</accession>
<evidence type="ECO:0000256" key="1">
    <source>
        <dbReference type="ARBA" id="ARBA00004477"/>
    </source>
</evidence>
<reference evidence="13" key="1">
    <citation type="submission" date="2020-05" db="EMBL/GenBank/DDBJ databases">
        <title>Phylogenomic resolution of chytrid fungi.</title>
        <authorList>
            <person name="Stajich J.E."/>
            <person name="Amses K."/>
            <person name="Simmons R."/>
            <person name="Seto K."/>
            <person name="Myers J."/>
            <person name="Bonds A."/>
            <person name="Quandt C.A."/>
            <person name="Barry K."/>
            <person name="Liu P."/>
            <person name="Grigoriev I."/>
            <person name="Longcore J.E."/>
            <person name="James T.Y."/>
        </authorList>
    </citation>
    <scope>NUCLEOTIDE SEQUENCE</scope>
    <source>
        <strain evidence="13">JEL0476</strain>
    </source>
</reference>
<protein>
    <recommendedName>
        <fullName evidence="10">O-acyltransferase</fullName>
    </recommendedName>
</protein>
<evidence type="ECO:0000256" key="9">
    <source>
        <dbReference type="ARBA" id="ARBA00023568"/>
    </source>
</evidence>
<comment type="similarity">
    <text evidence="2 10">Belongs to the membrane-bound acyltransferase family. Sterol o-acyltransferase subfamily.</text>
</comment>
<keyword evidence="4 12" id="KW-0812">Transmembrane</keyword>
<evidence type="ECO:0000256" key="7">
    <source>
        <dbReference type="ARBA" id="ARBA00023136"/>
    </source>
</evidence>
<feature type="transmembrane region" description="Helical" evidence="12">
    <location>
        <begin position="282"/>
        <end position="301"/>
    </location>
</feature>
<organism evidence="13 14">
    <name type="scientific">Clydaea vesicula</name>
    <dbReference type="NCBI Taxonomy" id="447962"/>
    <lineage>
        <taxon>Eukaryota</taxon>
        <taxon>Fungi</taxon>
        <taxon>Fungi incertae sedis</taxon>
        <taxon>Chytridiomycota</taxon>
        <taxon>Chytridiomycota incertae sedis</taxon>
        <taxon>Chytridiomycetes</taxon>
        <taxon>Lobulomycetales</taxon>
        <taxon>Lobulomycetaceae</taxon>
        <taxon>Clydaea</taxon>
    </lineage>
</organism>
<keyword evidence="7 10" id="KW-0472">Membrane</keyword>
<name>A0AAD5U1T2_9FUNG</name>
<comment type="function">
    <text evidence="9">Sterol O-acyltransferase that catalyzes the formation of stery esters.</text>
</comment>
<feature type="transmembrane region" description="Helical" evidence="12">
    <location>
        <begin position="321"/>
        <end position="340"/>
    </location>
</feature>
<keyword evidence="6 12" id="KW-1133">Transmembrane helix</keyword>
<dbReference type="EMBL" id="JADGJW010000323">
    <property type="protein sequence ID" value="KAJ3219885.1"/>
    <property type="molecule type" value="Genomic_DNA"/>
</dbReference>